<dbReference type="Pfam" id="PF03796">
    <property type="entry name" value="DnaB_C"/>
    <property type="match status" value="1"/>
</dbReference>
<protein>
    <submittedName>
        <fullName evidence="2">Replication helicase subunit</fullName>
    </submittedName>
</protein>
<feature type="domain" description="SF4 helicase" evidence="1">
    <location>
        <begin position="47"/>
        <end position="109"/>
    </location>
</feature>
<evidence type="ECO:0000313" key="2">
    <source>
        <dbReference type="EMBL" id="QCI07915.1"/>
    </source>
</evidence>
<geneLocation type="plastid" evidence="2"/>
<dbReference type="InterPro" id="IPR030934">
    <property type="entry name" value="Intein_C"/>
</dbReference>
<reference evidence="2" key="2">
    <citation type="submission" date="2019-04" db="EMBL/GenBank/DDBJ databases">
        <authorList>
            <person name="Pasella M."/>
        </authorList>
    </citation>
    <scope>NUCLEOTIDE SEQUENCE</scope>
    <source>
        <strain evidence="2">PD2941_3</strain>
    </source>
</reference>
<keyword evidence="2" id="KW-0067">ATP-binding</keyword>
<keyword evidence="2" id="KW-0347">Helicase</keyword>
<dbReference type="GO" id="GO:0006260">
    <property type="term" value="P:DNA replication"/>
    <property type="evidence" value="ECO:0007669"/>
    <property type="project" value="InterPro"/>
</dbReference>
<keyword evidence="2" id="KW-0378">Hydrolase</keyword>
<dbReference type="Gene3D" id="3.40.50.300">
    <property type="entry name" value="P-loop containing nucleotide triphosphate hydrolases"/>
    <property type="match status" value="1"/>
</dbReference>
<organism evidence="2">
    <name type="scientific">Pleonosporium borreri</name>
    <dbReference type="NCBI Taxonomy" id="2575635"/>
    <lineage>
        <taxon>Eukaryota</taxon>
        <taxon>Rhodophyta</taxon>
        <taxon>Florideophyceae</taxon>
        <taxon>Rhodymeniophycidae</taxon>
        <taxon>Ceramiales</taxon>
        <taxon>Ceramiaceae</taxon>
        <taxon>Pleonosporium</taxon>
    </lineage>
</organism>
<name>A0A4D6X265_9FLOR</name>
<dbReference type="AlphaFoldDB" id="A0A4D6X265"/>
<dbReference type="InterPro" id="IPR007694">
    <property type="entry name" value="DNA_helicase_DnaB-like_C"/>
</dbReference>
<proteinExistence type="predicted"/>
<dbReference type="GO" id="GO:0003678">
    <property type="term" value="F:DNA helicase activity"/>
    <property type="evidence" value="ECO:0007669"/>
    <property type="project" value="InterPro"/>
</dbReference>
<accession>A0A4D6X265</accession>
<evidence type="ECO:0000259" key="1">
    <source>
        <dbReference type="Pfam" id="PF03796"/>
    </source>
</evidence>
<dbReference type="PROSITE" id="PS50818">
    <property type="entry name" value="INTEIN_C_TER"/>
    <property type="match status" value="1"/>
</dbReference>
<dbReference type="EMBL" id="MK814702">
    <property type="protein sequence ID" value="QCI07915.1"/>
    <property type="molecule type" value="Genomic_DNA"/>
</dbReference>
<sequence length="115" mass="13384">MIDNFLIKSISKFQYHLSNYIYNIKFSHYNIVYDLNIPKIVNFIINDLIVHNSIEQDADIIIMLYTQDNNEQKITLNSKKILDILLCKNRNGPTGSFQLSFIPNIALFQSITNVT</sequence>
<keyword evidence="2" id="KW-0934">Plastid</keyword>
<dbReference type="GO" id="GO:0005524">
    <property type="term" value="F:ATP binding"/>
    <property type="evidence" value="ECO:0007669"/>
    <property type="project" value="InterPro"/>
</dbReference>
<keyword evidence="2" id="KW-0547">Nucleotide-binding</keyword>
<dbReference type="InterPro" id="IPR027417">
    <property type="entry name" value="P-loop_NTPase"/>
</dbReference>
<reference evidence="2" key="1">
    <citation type="journal article" date="2019" name="Mol. Phylogenet. Evol.">
        <title>Morphological evolution and classification of the red algal order Ceramiales inferred using plastid phylogenomics.</title>
        <authorList>
            <person name="Diaz-Tapia P."/>
            <person name="Pasella M.M."/>
            <person name="Verbruggen H."/>
            <person name="Maggs C.A."/>
        </authorList>
    </citation>
    <scope>NUCLEOTIDE SEQUENCE</scope>
    <source>
        <strain evidence="2">PD2941_3</strain>
    </source>
</reference>
<gene>
    <name evidence="2" type="primary">dnaB</name>
</gene>